<dbReference type="RefSeq" id="XP_025369284.1">
    <property type="nucleotide sequence ID" value="XM_025510374.1"/>
</dbReference>
<feature type="compositionally biased region" description="Basic and acidic residues" evidence="10">
    <location>
        <begin position="223"/>
        <end position="233"/>
    </location>
</feature>
<dbReference type="GO" id="GO:0071014">
    <property type="term" value="C:post-mRNA release spliceosomal complex"/>
    <property type="evidence" value="ECO:0007669"/>
    <property type="project" value="TreeGrafter"/>
</dbReference>
<keyword evidence="5 9" id="KW-0507">mRNA processing</keyword>
<evidence type="ECO:0000256" key="6">
    <source>
        <dbReference type="ARBA" id="ARBA00022728"/>
    </source>
</evidence>
<protein>
    <recommendedName>
        <fullName evidence="4 9">Pre-mRNA-splicing factor SYF2</fullName>
    </recommendedName>
</protein>
<organism evidence="11 12">
    <name type="scientific">Ceraceosorus guamensis</name>
    <dbReference type="NCBI Taxonomy" id="1522189"/>
    <lineage>
        <taxon>Eukaryota</taxon>
        <taxon>Fungi</taxon>
        <taxon>Dikarya</taxon>
        <taxon>Basidiomycota</taxon>
        <taxon>Ustilaginomycotina</taxon>
        <taxon>Exobasidiomycetes</taxon>
        <taxon>Ceraceosorales</taxon>
        <taxon>Ceraceosoraceae</taxon>
        <taxon>Ceraceosorus</taxon>
    </lineage>
</organism>
<feature type="compositionally biased region" description="Acidic residues" evidence="10">
    <location>
        <begin position="84"/>
        <end position="95"/>
    </location>
</feature>
<keyword evidence="6 9" id="KW-0747">Spliceosome</keyword>
<dbReference type="GO" id="GO:0000974">
    <property type="term" value="C:Prp19 complex"/>
    <property type="evidence" value="ECO:0007669"/>
    <property type="project" value="TreeGrafter"/>
</dbReference>
<evidence type="ECO:0000256" key="4">
    <source>
        <dbReference type="ARBA" id="ARBA00014745"/>
    </source>
</evidence>
<feature type="region of interest" description="Disordered" evidence="10">
    <location>
        <begin position="1"/>
        <end position="274"/>
    </location>
</feature>
<accession>A0A316VXT0</accession>
<comment type="subcellular location">
    <subcellularLocation>
        <location evidence="2 9">Nucleus</location>
    </subcellularLocation>
</comment>
<evidence type="ECO:0000256" key="7">
    <source>
        <dbReference type="ARBA" id="ARBA00023187"/>
    </source>
</evidence>
<dbReference type="STRING" id="1522189.A0A316VXT0"/>
<evidence type="ECO:0000256" key="9">
    <source>
        <dbReference type="RuleBase" id="RU367148"/>
    </source>
</evidence>
<dbReference type="PANTHER" id="PTHR13264">
    <property type="entry name" value="GCIP-INTERACTING PROTEIN P29"/>
    <property type="match status" value="1"/>
</dbReference>
<sequence length="359" mass="39288">MPRMRKAAAAAADAAAGQAASAPVAPPAATSEDDRNGMGVNPEEELEAHLEGKARTEAERTAGQRDGQDEAEAAANAEAKGDGSDGDDGDGDGDIDGVVQSMQGEQQDAGASTSKLSMADRMSKMKELRKKMNDSSQANRRAVAQEASRNKSSRSATSSSRKFLKAERILDERDQLSRGEDPTRARNWTYSIEDAERWNEKLQNKEVRRDKGDEDAQSSAERGYNRKIKDMKPDLNGYRKAKEADLGVGSAASSSSGALIRTSSGSSQMARRGDVQIPTLQSLSYGTHKPNEEALDKVISHMNVESTFKANRSRKRAEDPDAEVNYINNENKHFNNKIRRFYDESTRTIRENLERGTAL</sequence>
<feature type="compositionally biased region" description="Basic and acidic residues" evidence="10">
    <location>
        <begin position="164"/>
        <end position="184"/>
    </location>
</feature>
<gene>
    <name evidence="11" type="ORF">IE81DRAFT_143060</name>
</gene>
<feature type="compositionally biased region" description="Basic and acidic residues" evidence="10">
    <location>
        <begin position="194"/>
        <end position="214"/>
    </location>
</feature>
<keyword evidence="7 9" id="KW-0508">mRNA splicing</keyword>
<dbReference type="InterPro" id="IPR013260">
    <property type="entry name" value="mRNA_splic_SYF2"/>
</dbReference>
<dbReference type="GeneID" id="37032244"/>
<evidence type="ECO:0000256" key="3">
    <source>
        <dbReference type="ARBA" id="ARBA00010028"/>
    </source>
</evidence>
<evidence type="ECO:0000313" key="11">
    <source>
        <dbReference type="EMBL" id="PWN42124.1"/>
    </source>
</evidence>
<dbReference type="InParanoid" id="A0A316VXT0"/>
<dbReference type="Pfam" id="PF08231">
    <property type="entry name" value="SYF2"/>
    <property type="match status" value="1"/>
</dbReference>
<evidence type="ECO:0000256" key="8">
    <source>
        <dbReference type="ARBA" id="ARBA00023242"/>
    </source>
</evidence>
<feature type="compositionally biased region" description="Polar residues" evidence="10">
    <location>
        <begin position="100"/>
        <end position="116"/>
    </location>
</feature>
<evidence type="ECO:0000256" key="1">
    <source>
        <dbReference type="ARBA" id="ARBA00003777"/>
    </source>
</evidence>
<evidence type="ECO:0000256" key="5">
    <source>
        <dbReference type="ARBA" id="ARBA00022664"/>
    </source>
</evidence>
<dbReference type="GO" id="GO:0071013">
    <property type="term" value="C:catalytic step 2 spliceosome"/>
    <property type="evidence" value="ECO:0007669"/>
    <property type="project" value="TreeGrafter"/>
</dbReference>
<evidence type="ECO:0000256" key="2">
    <source>
        <dbReference type="ARBA" id="ARBA00004123"/>
    </source>
</evidence>
<dbReference type="PANTHER" id="PTHR13264:SF5">
    <property type="entry name" value="PRE-MRNA-SPLICING FACTOR SYF2"/>
    <property type="match status" value="1"/>
</dbReference>
<proteinExistence type="inferred from homology"/>
<comment type="subunit">
    <text evidence="9">May be part of a spliceosome complex.</text>
</comment>
<dbReference type="GO" id="GO:0000398">
    <property type="term" value="P:mRNA splicing, via spliceosome"/>
    <property type="evidence" value="ECO:0007669"/>
    <property type="project" value="UniProtKB-UniRule"/>
</dbReference>
<dbReference type="OrthoDB" id="199717at2759"/>
<feature type="compositionally biased region" description="Basic and acidic residues" evidence="10">
    <location>
        <begin position="121"/>
        <end position="133"/>
    </location>
</feature>
<dbReference type="AlphaFoldDB" id="A0A316VXT0"/>
<comment type="function">
    <text evidence="1 9">Involved in pre-mRNA splicing.</text>
</comment>
<dbReference type="EMBL" id="KZ819383">
    <property type="protein sequence ID" value="PWN42124.1"/>
    <property type="molecule type" value="Genomic_DNA"/>
</dbReference>
<keyword evidence="12" id="KW-1185">Reference proteome</keyword>
<feature type="compositionally biased region" description="Low complexity" evidence="10">
    <location>
        <begin position="247"/>
        <end position="258"/>
    </location>
</feature>
<keyword evidence="8 9" id="KW-0539">Nucleus</keyword>
<evidence type="ECO:0000256" key="10">
    <source>
        <dbReference type="SAM" id="MobiDB-lite"/>
    </source>
</evidence>
<comment type="similarity">
    <text evidence="3 9">Belongs to the SYF2 family.</text>
</comment>
<feature type="compositionally biased region" description="Basic and acidic residues" evidence="10">
    <location>
        <begin position="47"/>
        <end position="68"/>
    </location>
</feature>
<name>A0A316VXT0_9BASI</name>
<feature type="compositionally biased region" description="Low complexity" evidence="10">
    <location>
        <begin position="7"/>
        <end position="29"/>
    </location>
</feature>
<evidence type="ECO:0000313" key="12">
    <source>
        <dbReference type="Proteomes" id="UP000245783"/>
    </source>
</evidence>
<dbReference type="FunCoup" id="A0A316VXT0">
    <property type="interactions" value="320"/>
</dbReference>
<dbReference type="Proteomes" id="UP000245783">
    <property type="component" value="Unassembled WGS sequence"/>
</dbReference>
<reference evidence="11 12" key="1">
    <citation type="journal article" date="2018" name="Mol. Biol. Evol.">
        <title>Broad Genomic Sampling Reveals a Smut Pathogenic Ancestry of the Fungal Clade Ustilaginomycotina.</title>
        <authorList>
            <person name="Kijpornyongpan T."/>
            <person name="Mondo S.J."/>
            <person name="Barry K."/>
            <person name="Sandor L."/>
            <person name="Lee J."/>
            <person name="Lipzen A."/>
            <person name="Pangilinan J."/>
            <person name="LaButti K."/>
            <person name="Hainaut M."/>
            <person name="Henrissat B."/>
            <person name="Grigoriev I.V."/>
            <person name="Spatafora J.W."/>
            <person name="Aime M.C."/>
        </authorList>
    </citation>
    <scope>NUCLEOTIDE SEQUENCE [LARGE SCALE GENOMIC DNA]</scope>
    <source>
        <strain evidence="11 12">MCA 4658</strain>
    </source>
</reference>